<dbReference type="PANTHER" id="PTHR23117">
    <property type="entry name" value="GUANYLATE KINASE-RELATED"/>
    <property type="match status" value="1"/>
</dbReference>
<dbReference type="Pfam" id="PF00625">
    <property type="entry name" value="Guanylate_kin"/>
    <property type="match status" value="1"/>
</dbReference>
<feature type="compositionally biased region" description="Low complexity" evidence="2">
    <location>
        <begin position="447"/>
        <end position="464"/>
    </location>
</feature>
<evidence type="ECO:0000313" key="4">
    <source>
        <dbReference type="EMBL" id="KAJ3611911.1"/>
    </source>
</evidence>
<gene>
    <name evidence="4" type="ORF">NHX12_020191</name>
</gene>
<dbReference type="InterPro" id="IPR001611">
    <property type="entry name" value="Leu-rich_rpt"/>
</dbReference>
<dbReference type="SUPFAM" id="SSF52540">
    <property type="entry name" value="P-loop containing nucleoside triphosphate hydrolases"/>
    <property type="match status" value="1"/>
</dbReference>
<feature type="domain" description="Guanylate kinase-like" evidence="3">
    <location>
        <begin position="159"/>
        <end position="361"/>
    </location>
</feature>
<dbReference type="InterPro" id="IPR008144">
    <property type="entry name" value="Guanylate_kin-like_dom"/>
</dbReference>
<dbReference type="CDD" id="cd00071">
    <property type="entry name" value="GMPK"/>
    <property type="match status" value="1"/>
</dbReference>
<name>A0A9Q0EUE9_9TELE</name>
<evidence type="ECO:0000256" key="2">
    <source>
        <dbReference type="SAM" id="MobiDB-lite"/>
    </source>
</evidence>
<dbReference type="SMART" id="SM00365">
    <property type="entry name" value="LRR_SD22"/>
    <property type="match status" value="2"/>
</dbReference>
<proteinExistence type="predicted"/>
<evidence type="ECO:0000256" key="1">
    <source>
        <dbReference type="ARBA" id="ARBA00022679"/>
    </source>
</evidence>
<dbReference type="PANTHER" id="PTHR23117:SF18">
    <property type="entry name" value="LEUCINE-RICH REPEAT AND GUANYLATE KINASE DOMAIN-CONTAINING PROTEIN"/>
    <property type="match status" value="1"/>
</dbReference>
<feature type="compositionally biased region" description="Low complexity" evidence="2">
    <location>
        <begin position="396"/>
        <end position="413"/>
    </location>
</feature>
<feature type="compositionally biased region" description="Pro residues" evidence="2">
    <location>
        <begin position="468"/>
        <end position="485"/>
    </location>
</feature>
<dbReference type="GO" id="GO:0005829">
    <property type="term" value="C:cytosol"/>
    <property type="evidence" value="ECO:0007669"/>
    <property type="project" value="TreeGrafter"/>
</dbReference>
<dbReference type="SMART" id="SM00072">
    <property type="entry name" value="GuKc"/>
    <property type="match status" value="1"/>
</dbReference>
<dbReference type="OrthoDB" id="6334211at2759"/>
<feature type="region of interest" description="Disordered" evidence="2">
    <location>
        <begin position="379"/>
        <end position="504"/>
    </location>
</feature>
<feature type="compositionally biased region" description="Pro residues" evidence="2">
    <location>
        <begin position="493"/>
        <end position="504"/>
    </location>
</feature>
<dbReference type="InterPro" id="IPR027417">
    <property type="entry name" value="P-loop_NTPase"/>
</dbReference>
<reference evidence="4" key="1">
    <citation type="submission" date="2022-07" db="EMBL/GenBank/DDBJ databases">
        <title>Chromosome-level genome of Muraenolepis orangiensis.</title>
        <authorList>
            <person name="Kim J."/>
        </authorList>
    </citation>
    <scope>NUCLEOTIDE SEQUENCE</scope>
    <source>
        <strain evidence="4">KU_S4_2022</strain>
        <tissue evidence="4">Muscle</tissue>
    </source>
</reference>
<dbReference type="Proteomes" id="UP001148018">
    <property type="component" value="Unassembled WGS sequence"/>
</dbReference>
<dbReference type="AlphaFoldDB" id="A0A9Q0EUE9"/>
<dbReference type="Pfam" id="PF14580">
    <property type="entry name" value="LRR_9"/>
    <property type="match status" value="1"/>
</dbReference>
<dbReference type="Gene3D" id="3.80.10.10">
    <property type="entry name" value="Ribonuclease Inhibitor"/>
    <property type="match status" value="1"/>
</dbReference>
<comment type="caution">
    <text evidence="4">The sequence shown here is derived from an EMBL/GenBank/DDBJ whole genome shotgun (WGS) entry which is preliminary data.</text>
</comment>
<keyword evidence="1" id="KW-0808">Transferase</keyword>
<dbReference type="EMBL" id="JANIIK010000036">
    <property type="protein sequence ID" value="KAJ3611911.1"/>
    <property type="molecule type" value="Genomic_DNA"/>
</dbReference>
<dbReference type="GO" id="GO:0004385">
    <property type="term" value="F:GMP kinase activity"/>
    <property type="evidence" value="ECO:0007669"/>
    <property type="project" value="TreeGrafter"/>
</dbReference>
<dbReference type="InterPro" id="IPR032675">
    <property type="entry name" value="LRR_dom_sf"/>
</dbReference>
<organism evidence="4 5">
    <name type="scientific">Muraenolepis orangiensis</name>
    <name type="common">Patagonian moray cod</name>
    <dbReference type="NCBI Taxonomy" id="630683"/>
    <lineage>
        <taxon>Eukaryota</taxon>
        <taxon>Metazoa</taxon>
        <taxon>Chordata</taxon>
        <taxon>Craniata</taxon>
        <taxon>Vertebrata</taxon>
        <taxon>Euteleostomi</taxon>
        <taxon>Actinopterygii</taxon>
        <taxon>Neopterygii</taxon>
        <taxon>Teleostei</taxon>
        <taxon>Neoteleostei</taxon>
        <taxon>Acanthomorphata</taxon>
        <taxon>Zeiogadaria</taxon>
        <taxon>Gadariae</taxon>
        <taxon>Gadiformes</taxon>
        <taxon>Muraenolepidoidei</taxon>
        <taxon>Muraenolepididae</taxon>
        <taxon>Muraenolepis</taxon>
    </lineage>
</organism>
<dbReference type="Gene3D" id="3.40.50.300">
    <property type="entry name" value="P-loop containing nucleotide triphosphate hydrolases"/>
    <property type="match status" value="1"/>
</dbReference>
<protein>
    <recommendedName>
        <fullName evidence="3">Guanylate kinase-like domain-containing protein</fullName>
    </recommendedName>
</protein>
<evidence type="ECO:0000259" key="3">
    <source>
        <dbReference type="PROSITE" id="PS50052"/>
    </source>
</evidence>
<evidence type="ECO:0000313" key="5">
    <source>
        <dbReference type="Proteomes" id="UP001148018"/>
    </source>
</evidence>
<dbReference type="PROSITE" id="PS51450">
    <property type="entry name" value="LRR"/>
    <property type="match status" value="1"/>
</dbReference>
<keyword evidence="5" id="KW-1185">Reference proteome</keyword>
<dbReference type="SUPFAM" id="SSF52058">
    <property type="entry name" value="L domain-like"/>
    <property type="match status" value="1"/>
</dbReference>
<dbReference type="InterPro" id="IPR008145">
    <property type="entry name" value="GK/Ca_channel_bsu"/>
</dbReference>
<dbReference type="PROSITE" id="PS50052">
    <property type="entry name" value="GUANYLATE_KINASE_2"/>
    <property type="match status" value="1"/>
</dbReference>
<accession>A0A9Q0EUE9</accession>
<sequence>MCHVLRHVTQRANRLEAIEGLETLRSLRVLDLAQNRISSLCGLQHLHLLGSLDLESNLISEIKEATHIHDLSLLSELNLQKNPVQEQQDYWLSIVFLLQRLTSLDRRKVTAEEKVSSVNRYDPPLEVVAARDHMTHLVYQLMQPQVLYDSTLPSMETPYPMLVLTGPQACGKRELAHRLCQDFSDYFAYGTCHTTRGPYYGEEDGSDYHFVSEEEFLHMIHMGHLVQTMQYGGHRYGLSRDTVEEVATHATSAPYWLLGNQQEQTVPPGGVMSLKHSCFEPRYVLLIPTRTEQYTRGLKERGLYTQAQMEVAAGRIQLYGATNRDRPGFFDNVIPCETPTSAGRDQSASDTKLSSAPVVLELLDPSCRNYWNKLHAQLSPQKTAVSQDPDAIPSTRDSSSAGALSAARASDGAPDVDTGRASEPLDGSLMELTTPDKPKEEGEAPVPDTAPTTTSSSPGRPGSDARPILPPIPLGRKTPVPPSPAPDHASSPSPAPSPAPKTAA</sequence>